<dbReference type="EMBL" id="BAABIB010000078">
    <property type="protein sequence ID" value="GAA5167223.1"/>
    <property type="molecule type" value="Genomic_DNA"/>
</dbReference>
<dbReference type="Pfam" id="PF12680">
    <property type="entry name" value="SnoaL_2"/>
    <property type="match status" value="1"/>
</dbReference>
<dbReference type="InterPro" id="IPR032710">
    <property type="entry name" value="NTF2-like_dom_sf"/>
</dbReference>
<evidence type="ECO:0000313" key="3">
    <source>
        <dbReference type="EMBL" id="GAA5167223.1"/>
    </source>
</evidence>
<protein>
    <submittedName>
        <fullName evidence="3">Nuclear transport factor 2 family protein</fullName>
    </submittedName>
</protein>
<feature type="domain" description="SnoaL-like" evidence="2">
    <location>
        <begin position="33"/>
        <end position="140"/>
    </location>
</feature>
<keyword evidence="4" id="KW-1185">Reference proteome</keyword>
<gene>
    <name evidence="3" type="ORF">GCM10023214_40970</name>
</gene>
<dbReference type="RefSeq" id="WP_346054590.1">
    <property type="nucleotide sequence ID" value="NZ_BAABIB010000078.1"/>
</dbReference>
<name>A0ABP9QTL1_9PSEU</name>
<evidence type="ECO:0000259" key="2">
    <source>
        <dbReference type="Pfam" id="PF12680"/>
    </source>
</evidence>
<comment type="caution">
    <text evidence="3">The sequence shown here is derived from an EMBL/GenBank/DDBJ whole genome shotgun (WGS) entry which is preliminary data.</text>
</comment>
<feature type="region of interest" description="Disordered" evidence="1">
    <location>
        <begin position="1"/>
        <end position="21"/>
    </location>
</feature>
<dbReference type="InterPro" id="IPR037401">
    <property type="entry name" value="SnoaL-like"/>
</dbReference>
<evidence type="ECO:0000256" key="1">
    <source>
        <dbReference type="SAM" id="MobiDB-lite"/>
    </source>
</evidence>
<dbReference type="Gene3D" id="3.10.450.50">
    <property type="match status" value="1"/>
</dbReference>
<organism evidence="3 4">
    <name type="scientific">Amycolatopsis dongchuanensis</name>
    <dbReference type="NCBI Taxonomy" id="1070866"/>
    <lineage>
        <taxon>Bacteria</taxon>
        <taxon>Bacillati</taxon>
        <taxon>Actinomycetota</taxon>
        <taxon>Actinomycetes</taxon>
        <taxon>Pseudonocardiales</taxon>
        <taxon>Pseudonocardiaceae</taxon>
        <taxon>Amycolatopsis</taxon>
    </lineage>
</organism>
<feature type="compositionally biased region" description="Polar residues" evidence="1">
    <location>
        <begin position="1"/>
        <end position="15"/>
    </location>
</feature>
<dbReference type="Proteomes" id="UP001500192">
    <property type="component" value="Unassembled WGS sequence"/>
</dbReference>
<dbReference type="SUPFAM" id="SSF54427">
    <property type="entry name" value="NTF2-like"/>
    <property type="match status" value="1"/>
</dbReference>
<reference evidence="4" key="1">
    <citation type="journal article" date="2019" name="Int. J. Syst. Evol. Microbiol.">
        <title>The Global Catalogue of Microorganisms (GCM) 10K type strain sequencing project: providing services to taxonomists for standard genome sequencing and annotation.</title>
        <authorList>
            <consortium name="The Broad Institute Genomics Platform"/>
            <consortium name="The Broad Institute Genome Sequencing Center for Infectious Disease"/>
            <person name="Wu L."/>
            <person name="Ma J."/>
        </authorList>
    </citation>
    <scope>NUCLEOTIDE SEQUENCE [LARGE SCALE GENOMIC DNA]</scope>
    <source>
        <strain evidence="4">JCM 18054</strain>
    </source>
</reference>
<accession>A0ABP9QTL1</accession>
<sequence length="162" mass="17598">MTRQLDVSFGPTSRNRLGEAASPGTDGALAALETFYFAFNNRDLDVFAQVWAHDPLAQLNNPLGGILRGGEAITALYDRVFRGPALVTVTFGDIVEYADATHVLFAGRETGEYSVAGGRAVPLSIRTSRYFRYEGGRWSQYHHHGSIDDADALAAYQGAIRG</sequence>
<evidence type="ECO:0000313" key="4">
    <source>
        <dbReference type="Proteomes" id="UP001500192"/>
    </source>
</evidence>
<proteinExistence type="predicted"/>